<reference evidence="8 9" key="1">
    <citation type="submission" date="2023-10" db="EMBL/GenBank/DDBJ databases">
        <title>Genomes of two closely related lineages of the louse Polyplax serrata with different host specificities.</title>
        <authorList>
            <person name="Martinu J."/>
            <person name="Tarabai H."/>
            <person name="Stefka J."/>
            <person name="Hypsa V."/>
        </authorList>
    </citation>
    <scope>NUCLEOTIDE SEQUENCE [LARGE SCALE GENOMIC DNA]</scope>
    <source>
        <strain evidence="8">HR10_N</strain>
    </source>
</reference>
<comment type="subcellular location">
    <subcellularLocation>
        <location evidence="1 7">Membrane</location>
        <topology evidence="1 7">Multi-pass membrane protein</topology>
    </subcellularLocation>
</comment>
<feature type="transmembrane region" description="Helical" evidence="7">
    <location>
        <begin position="12"/>
        <end position="36"/>
    </location>
</feature>
<dbReference type="Pfam" id="PF00335">
    <property type="entry name" value="Tetraspanin"/>
    <property type="match status" value="1"/>
</dbReference>
<feature type="transmembrane region" description="Helical" evidence="7">
    <location>
        <begin position="84"/>
        <end position="107"/>
    </location>
</feature>
<dbReference type="Proteomes" id="UP001372834">
    <property type="component" value="Unassembled WGS sequence"/>
</dbReference>
<dbReference type="PRINTS" id="PR00259">
    <property type="entry name" value="TMFOUR"/>
</dbReference>
<evidence type="ECO:0000313" key="8">
    <source>
        <dbReference type="EMBL" id="KAK6630261.1"/>
    </source>
</evidence>
<comment type="caution">
    <text evidence="8">The sequence shown here is derived from an EMBL/GenBank/DDBJ whole genome shotgun (WGS) entry which is preliminary data.</text>
</comment>
<dbReference type="PROSITE" id="PS00421">
    <property type="entry name" value="TM4_1"/>
    <property type="match status" value="1"/>
</dbReference>
<dbReference type="SUPFAM" id="SSF48652">
    <property type="entry name" value="Tetraspanin"/>
    <property type="match status" value="1"/>
</dbReference>
<keyword evidence="6" id="KW-1015">Disulfide bond</keyword>
<dbReference type="PANTHER" id="PTHR19282">
    <property type="entry name" value="TETRASPANIN"/>
    <property type="match status" value="1"/>
</dbReference>
<evidence type="ECO:0000256" key="6">
    <source>
        <dbReference type="PIRSR" id="PIRSR002419-1"/>
    </source>
</evidence>
<dbReference type="EMBL" id="JAWJWE010000012">
    <property type="protein sequence ID" value="KAK6630261.1"/>
    <property type="molecule type" value="Genomic_DNA"/>
</dbReference>
<dbReference type="Gene3D" id="1.10.1450.10">
    <property type="entry name" value="Tetraspanin"/>
    <property type="match status" value="1"/>
</dbReference>
<sequence length="254" mass="29083">MGRSGYTCVRHIFCVLNVTLWLSGCGIIGLGVWLRLAYSDYTTLLPQYDFFNVDNLAVTVGLIMFSIAFFGCCGSWFESRCMLITYFSLVIFMFMLEFACATLAFSFRDNLSYTFREELKYGIEMHYSSSEDNGLHILWDKLHKEFSCCGVTDYEDWYDIQAWRGKNRVPDSCCISKYQNVTGCGSSGDPDMWYPNGCSEKVHMWFVERLHIIGAIGLVIAFVQLFGLLSSMLLFCTVRHKRNSSTYKSYNAAS</sequence>
<evidence type="ECO:0000256" key="1">
    <source>
        <dbReference type="ARBA" id="ARBA00004141"/>
    </source>
</evidence>
<feature type="transmembrane region" description="Helical" evidence="7">
    <location>
        <begin position="56"/>
        <end position="77"/>
    </location>
</feature>
<feature type="disulfide bond" evidence="6">
    <location>
        <begin position="148"/>
        <end position="184"/>
    </location>
</feature>
<accession>A0AAN8S6P6</accession>
<dbReference type="PANTHER" id="PTHR19282:SF478">
    <property type="entry name" value="TETRASPANIN"/>
    <property type="match status" value="1"/>
</dbReference>
<proteinExistence type="inferred from homology"/>
<evidence type="ECO:0000256" key="7">
    <source>
        <dbReference type="RuleBase" id="RU361218"/>
    </source>
</evidence>
<keyword evidence="4 7" id="KW-1133">Transmembrane helix</keyword>
<gene>
    <name evidence="8" type="ORF">RUM43_014960</name>
</gene>
<dbReference type="AlphaFoldDB" id="A0AAN8S6P6"/>
<feature type="disulfide bond" evidence="6">
    <location>
        <begin position="149"/>
        <end position="173"/>
    </location>
</feature>
<dbReference type="InterPro" id="IPR018499">
    <property type="entry name" value="Tetraspanin/Peripherin"/>
</dbReference>
<evidence type="ECO:0000256" key="4">
    <source>
        <dbReference type="ARBA" id="ARBA00022989"/>
    </source>
</evidence>
<dbReference type="InterPro" id="IPR018503">
    <property type="entry name" value="Tetraspanin_CS"/>
</dbReference>
<dbReference type="PIRSF" id="PIRSF002419">
    <property type="entry name" value="Tetraspanin"/>
    <property type="match status" value="1"/>
</dbReference>
<name>A0AAN8S6P6_POLSC</name>
<evidence type="ECO:0000313" key="9">
    <source>
        <dbReference type="Proteomes" id="UP001372834"/>
    </source>
</evidence>
<evidence type="ECO:0000256" key="3">
    <source>
        <dbReference type="ARBA" id="ARBA00022692"/>
    </source>
</evidence>
<keyword evidence="5 7" id="KW-0472">Membrane</keyword>
<organism evidence="8 9">
    <name type="scientific">Polyplax serrata</name>
    <name type="common">Common mouse louse</name>
    <dbReference type="NCBI Taxonomy" id="468196"/>
    <lineage>
        <taxon>Eukaryota</taxon>
        <taxon>Metazoa</taxon>
        <taxon>Ecdysozoa</taxon>
        <taxon>Arthropoda</taxon>
        <taxon>Hexapoda</taxon>
        <taxon>Insecta</taxon>
        <taxon>Pterygota</taxon>
        <taxon>Neoptera</taxon>
        <taxon>Paraneoptera</taxon>
        <taxon>Psocodea</taxon>
        <taxon>Troctomorpha</taxon>
        <taxon>Phthiraptera</taxon>
        <taxon>Anoplura</taxon>
        <taxon>Polyplacidae</taxon>
        <taxon>Polyplax</taxon>
    </lineage>
</organism>
<keyword evidence="3 7" id="KW-0812">Transmembrane</keyword>
<dbReference type="GO" id="GO:0005886">
    <property type="term" value="C:plasma membrane"/>
    <property type="evidence" value="ECO:0007669"/>
    <property type="project" value="TreeGrafter"/>
</dbReference>
<comment type="similarity">
    <text evidence="2 7">Belongs to the tetraspanin (TM4SF) family.</text>
</comment>
<protein>
    <recommendedName>
        <fullName evidence="7">Tetraspanin</fullName>
    </recommendedName>
</protein>
<dbReference type="InterPro" id="IPR008952">
    <property type="entry name" value="Tetraspanin_EC2_sf"/>
</dbReference>
<feature type="transmembrane region" description="Helical" evidence="7">
    <location>
        <begin position="212"/>
        <end position="238"/>
    </location>
</feature>
<evidence type="ECO:0000256" key="5">
    <source>
        <dbReference type="ARBA" id="ARBA00023136"/>
    </source>
</evidence>
<dbReference type="PROSITE" id="PS51257">
    <property type="entry name" value="PROKAR_LIPOPROTEIN"/>
    <property type="match status" value="1"/>
</dbReference>
<dbReference type="InterPro" id="IPR000301">
    <property type="entry name" value="Tetraspanin_animals"/>
</dbReference>
<evidence type="ECO:0000256" key="2">
    <source>
        <dbReference type="ARBA" id="ARBA00006840"/>
    </source>
</evidence>